<organism evidence="2">
    <name type="scientific">marine sediment metagenome</name>
    <dbReference type="NCBI Taxonomy" id="412755"/>
    <lineage>
        <taxon>unclassified sequences</taxon>
        <taxon>metagenomes</taxon>
        <taxon>ecological metagenomes</taxon>
    </lineage>
</organism>
<name>A0A0F9S641_9ZZZZ</name>
<dbReference type="CDD" id="cd00254">
    <property type="entry name" value="LT-like"/>
    <property type="match status" value="1"/>
</dbReference>
<evidence type="ECO:0000259" key="1">
    <source>
        <dbReference type="Pfam" id="PF01464"/>
    </source>
</evidence>
<protein>
    <recommendedName>
        <fullName evidence="1">Transglycosylase SLT domain-containing protein</fullName>
    </recommendedName>
</protein>
<dbReference type="AlphaFoldDB" id="A0A0F9S641"/>
<dbReference type="InterPro" id="IPR023346">
    <property type="entry name" value="Lysozyme-like_dom_sf"/>
</dbReference>
<dbReference type="SUPFAM" id="SSF53955">
    <property type="entry name" value="Lysozyme-like"/>
    <property type="match status" value="1"/>
</dbReference>
<dbReference type="Pfam" id="PF01464">
    <property type="entry name" value="SLT"/>
    <property type="match status" value="1"/>
</dbReference>
<dbReference type="SUPFAM" id="SSF101082">
    <property type="entry name" value="Typo IV secretion system protein TraC"/>
    <property type="match status" value="1"/>
</dbReference>
<accession>A0A0F9S641</accession>
<dbReference type="PANTHER" id="PTHR37423">
    <property type="entry name" value="SOLUBLE LYTIC MUREIN TRANSGLYCOSYLASE-RELATED"/>
    <property type="match status" value="1"/>
</dbReference>
<comment type="caution">
    <text evidence="2">The sequence shown here is derived from an EMBL/GenBank/DDBJ whole genome shotgun (WGS) entry which is preliminary data.</text>
</comment>
<dbReference type="PANTHER" id="PTHR37423:SF2">
    <property type="entry name" value="MEMBRANE-BOUND LYTIC MUREIN TRANSGLYCOSYLASE C"/>
    <property type="match status" value="1"/>
</dbReference>
<dbReference type="EMBL" id="LAZR01000792">
    <property type="protein sequence ID" value="KKN57717.1"/>
    <property type="molecule type" value="Genomic_DNA"/>
</dbReference>
<evidence type="ECO:0000313" key="2">
    <source>
        <dbReference type="EMBL" id="KKN57717.1"/>
    </source>
</evidence>
<gene>
    <name evidence="2" type="ORF">LCGC14_0559160</name>
</gene>
<dbReference type="Gene3D" id="1.10.530.10">
    <property type="match status" value="1"/>
</dbReference>
<dbReference type="InterPro" id="IPR008258">
    <property type="entry name" value="Transglycosylase_SLT_dom_1"/>
</dbReference>
<sequence length="370" mass="39623">MIRPAIISAGLCLCMHATSGFAQGVPTQDNAAIGQTIARVTALVQDLGTQGDKEAERSSIADVQADQLRTLEAISAAMTGPGFDISALEGNADFGVASVYPNIDTSPMNSRLFGEGRETVEMMIVRVAGEYAGAPGVARAGLSATQWRCLFQALIKQESRFNITAESHVGAYGLTQLMPGTASDLGVNPYDPMDNLRGGARYITTQLNRFGNIPHALAAYNAGPGRVIEYGGVPPFTETQGYVRNISKFYNEYLAVVGGADALGTLSSSDFALAEYANISDAGVYYAASNHATTMQVINRLRAIILQIDAQPNAKAAWELNTYAKAEIARILNLRVRLMAANQQREAAHAQHLVADRLSEREFMQMGVPN</sequence>
<feature type="domain" description="Transglycosylase SLT" evidence="1">
    <location>
        <begin position="147"/>
        <end position="231"/>
    </location>
</feature>
<proteinExistence type="predicted"/>
<reference evidence="2" key="1">
    <citation type="journal article" date="2015" name="Nature">
        <title>Complex archaea that bridge the gap between prokaryotes and eukaryotes.</title>
        <authorList>
            <person name="Spang A."/>
            <person name="Saw J.H."/>
            <person name="Jorgensen S.L."/>
            <person name="Zaremba-Niedzwiedzka K."/>
            <person name="Martijn J."/>
            <person name="Lind A.E."/>
            <person name="van Eijk R."/>
            <person name="Schleper C."/>
            <person name="Guy L."/>
            <person name="Ettema T.J."/>
        </authorList>
    </citation>
    <scope>NUCLEOTIDE SEQUENCE</scope>
</reference>